<gene>
    <name evidence="11" type="primary">Sgo1_0</name>
    <name evidence="11" type="ORF">BUCCAP_R00496</name>
</gene>
<dbReference type="InterPro" id="IPR038889">
    <property type="entry name" value="Shugoshin1/2"/>
</dbReference>
<accession>A0A7K9HBB0</accession>
<keyword evidence="8" id="KW-0137">Centromere</keyword>
<dbReference type="GO" id="GO:0051301">
    <property type="term" value="P:cell division"/>
    <property type="evidence" value="ECO:0007669"/>
    <property type="project" value="UniProtKB-KW"/>
</dbReference>
<dbReference type="GO" id="GO:0005634">
    <property type="term" value="C:nucleus"/>
    <property type="evidence" value="ECO:0007669"/>
    <property type="project" value="InterPro"/>
</dbReference>
<keyword evidence="3" id="KW-0158">Chromosome</keyword>
<feature type="region of interest" description="Disordered" evidence="9">
    <location>
        <begin position="1"/>
        <end position="122"/>
    </location>
</feature>
<evidence type="ECO:0000256" key="5">
    <source>
        <dbReference type="ARBA" id="ARBA00022829"/>
    </source>
</evidence>
<feature type="compositionally biased region" description="Basic residues" evidence="9">
    <location>
        <begin position="108"/>
        <end position="122"/>
    </location>
</feature>
<sequence>SASMNWKNDHHKALDAGKAEQKPDHVSKETCRKTWTPSQGRKALGDLTNASMPSPTTLPKTPKTAEGNSAAPSRRQRATVCYKEPSLNSKLRRGDRFTDTQFLNSPVKRGKTKRSFKSKSKF</sequence>
<comment type="subcellular location">
    <subcellularLocation>
        <location evidence="1">Chromosome</location>
        <location evidence="1">Centromere</location>
    </subcellularLocation>
</comment>
<keyword evidence="7" id="KW-0131">Cell cycle</keyword>
<feature type="domain" description="Shugoshin C-terminal" evidence="10">
    <location>
        <begin position="72"/>
        <end position="93"/>
    </location>
</feature>
<name>A0A7K9HBB0_9PICI</name>
<evidence type="ECO:0000256" key="4">
    <source>
        <dbReference type="ARBA" id="ARBA00022618"/>
    </source>
</evidence>
<evidence type="ECO:0000256" key="7">
    <source>
        <dbReference type="ARBA" id="ARBA00023306"/>
    </source>
</evidence>
<dbReference type="GO" id="GO:0051177">
    <property type="term" value="P:meiotic sister chromatid cohesion"/>
    <property type="evidence" value="ECO:0007669"/>
    <property type="project" value="TreeGrafter"/>
</dbReference>
<evidence type="ECO:0000256" key="6">
    <source>
        <dbReference type="ARBA" id="ARBA00023054"/>
    </source>
</evidence>
<dbReference type="GO" id="GO:0045132">
    <property type="term" value="P:meiotic chromosome segregation"/>
    <property type="evidence" value="ECO:0007669"/>
    <property type="project" value="InterPro"/>
</dbReference>
<evidence type="ECO:0000256" key="8">
    <source>
        <dbReference type="ARBA" id="ARBA00023328"/>
    </source>
</evidence>
<keyword evidence="5" id="KW-0159">Chromosome partition</keyword>
<evidence type="ECO:0000256" key="1">
    <source>
        <dbReference type="ARBA" id="ARBA00004584"/>
    </source>
</evidence>
<keyword evidence="6" id="KW-0175">Coiled coil</keyword>
<dbReference type="Pfam" id="PF07557">
    <property type="entry name" value="Shugoshin_C"/>
    <property type="match status" value="1"/>
</dbReference>
<comment type="similarity">
    <text evidence="2">Belongs to the shugoshin family.</text>
</comment>
<evidence type="ECO:0000313" key="12">
    <source>
        <dbReference type="Proteomes" id="UP000534107"/>
    </source>
</evidence>
<feature type="compositionally biased region" description="Low complexity" evidence="9">
    <location>
        <begin position="53"/>
        <end position="64"/>
    </location>
</feature>
<comment type="caution">
    <text evidence="11">The sequence shown here is derived from an EMBL/GenBank/DDBJ whole genome shotgun (WGS) entry which is preliminary data.</text>
</comment>
<dbReference type="AlphaFoldDB" id="A0A7K9HBB0"/>
<proteinExistence type="inferred from homology"/>
<dbReference type="Proteomes" id="UP000534107">
    <property type="component" value="Unassembled WGS sequence"/>
</dbReference>
<evidence type="ECO:0000256" key="2">
    <source>
        <dbReference type="ARBA" id="ARBA00010845"/>
    </source>
</evidence>
<feature type="non-terminal residue" evidence="11">
    <location>
        <position position="122"/>
    </location>
</feature>
<evidence type="ECO:0000256" key="9">
    <source>
        <dbReference type="SAM" id="MobiDB-lite"/>
    </source>
</evidence>
<keyword evidence="4" id="KW-0132">Cell division</keyword>
<evidence type="ECO:0000259" key="10">
    <source>
        <dbReference type="Pfam" id="PF07557"/>
    </source>
</evidence>
<keyword evidence="12" id="KW-1185">Reference proteome</keyword>
<dbReference type="GO" id="GO:0000776">
    <property type="term" value="C:kinetochore"/>
    <property type="evidence" value="ECO:0007669"/>
    <property type="project" value="TreeGrafter"/>
</dbReference>
<organism evidence="11 12">
    <name type="scientific">Bucco capensis</name>
    <name type="common">collared puffbird</name>
    <dbReference type="NCBI Taxonomy" id="135168"/>
    <lineage>
        <taxon>Eukaryota</taxon>
        <taxon>Metazoa</taxon>
        <taxon>Chordata</taxon>
        <taxon>Craniata</taxon>
        <taxon>Vertebrata</taxon>
        <taxon>Euteleostomi</taxon>
        <taxon>Archelosauria</taxon>
        <taxon>Archosauria</taxon>
        <taxon>Dinosauria</taxon>
        <taxon>Saurischia</taxon>
        <taxon>Theropoda</taxon>
        <taxon>Coelurosauria</taxon>
        <taxon>Aves</taxon>
        <taxon>Neognathae</taxon>
        <taxon>Neoaves</taxon>
        <taxon>Telluraves</taxon>
        <taxon>Coraciimorphae</taxon>
        <taxon>Piciformes</taxon>
        <taxon>Bucconidae</taxon>
        <taxon>Bucco</taxon>
    </lineage>
</organism>
<dbReference type="PANTHER" id="PTHR21577">
    <property type="entry name" value="SHUGOSHIN"/>
    <property type="match status" value="1"/>
</dbReference>
<protein>
    <submittedName>
        <fullName evidence="11">SGO1 protein</fullName>
    </submittedName>
</protein>
<evidence type="ECO:0000313" key="11">
    <source>
        <dbReference type="EMBL" id="NXH10968.1"/>
    </source>
</evidence>
<evidence type="ECO:0000256" key="3">
    <source>
        <dbReference type="ARBA" id="ARBA00022454"/>
    </source>
</evidence>
<dbReference type="InterPro" id="IPR011515">
    <property type="entry name" value="Shugoshin_C"/>
</dbReference>
<dbReference type="PANTHER" id="PTHR21577:SF3">
    <property type="entry name" value="SHUGOSHIN 1-RELATED"/>
    <property type="match status" value="1"/>
</dbReference>
<dbReference type="OrthoDB" id="5990092at2759"/>
<dbReference type="EMBL" id="VWZO01003003">
    <property type="protein sequence ID" value="NXH10968.1"/>
    <property type="molecule type" value="Genomic_DNA"/>
</dbReference>
<reference evidence="11 12" key="1">
    <citation type="submission" date="2019-09" db="EMBL/GenBank/DDBJ databases">
        <title>Bird 10,000 Genomes (B10K) Project - Family phase.</title>
        <authorList>
            <person name="Zhang G."/>
        </authorList>
    </citation>
    <scope>NUCLEOTIDE SEQUENCE [LARGE SCALE GENOMIC DNA]</scope>
    <source>
        <strain evidence="11">B10K-DU-001-16</strain>
        <tissue evidence="11">Muscle</tissue>
    </source>
</reference>
<feature type="compositionally biased region" description="Basic and acidic residues" evidence="9">
    <location>
        <begin position="7"/>
        <end position="32"/>
    </location>
</feature>
<feature type="non-terminal residue" evidence="11">
    <location>
        <position position="1"/>
    </location>
</feature>